<evidence type="ECO:0008006" key="3">
    <source>
        <dbReference type="Google" id="ProtNLM"/>
    </source>
</evidence>
<sequence length="122" mass="12941">MTTGTSDQLGVPLRERLRAALKPAMKARDLSAVSALRSALSAIDNAEAIDAGDGKAGALENSALGLGAAEAARRDLSETEIVQIVRHEIDERRTAAKEYDRLGAAERRDQLTSEADVLTALL</sequence>
<organism evidence="1 2">
    <name type="scientific">Nocardia mangyaensis</name>
    <dbReference type="NCBI Taxonomy" id="2213200"/>
    <lineage>
        <taxon>Bacteria</taxon>
        <taxon>Bacillati</taxon>
        <taxon>Actinomycetota</taxon>
        <taxon>Actinomycetes</taxon>
        <taxon>Mycobacteriales</taxon>
        <taxon>Nocardiaceae</taxon>
        <taxon>Nocardia</taxon>
    </lineage>
</organism>
<dbReference type="KEGG" id="nsl:BOX37_21545"/>
<evidence type="ECO:0000313" key="1">
    <source>
        <dbReference type="EMBL" id="APE36082.1"/>
    </source>
</evidence>
<dbReference type="EMBL" id="CP018082">
    <property type="protein sequence ID" value="APE36082.1"/>
    <property type="molecule type" value="Genomic_DNA"/>
</dbReference>
<proteinExistence type="predicted"/>
<dbReference type="Gene3D" id="1.10.1510.10">
    <property type="entry name" value="Uncharacterised protein YqeY/AIM41 PF09424, N-terminal domain"/>
    <property type="match status" value="1"/>
</dbReference>
<keyword evidence="2" id="KW-1185">Reference proteome</keyword>
<dbReference type="InterPro" id="IPR042184">
    <property type="entry name" value="YqeY/Aim41_N"/>
</dbReference>
<protein>
    <recommendedName>
        <fullName evidence="3">Glutamyl-tRNA amidotransferase</fullName>
    </recommendedName>
</protein>
<dbReference type="OrthoDB" id="3298383at2"/>
<dbReference type="PANTHER" id="PTHR28055:SF1">
    <property type="entry name" value="ALTERED INHERITANCE OF MITOCHONDRIA PROTEIN 41, MITOCHONDRIAL"/>
    <property type="match status" value="1"/>
</dbReference>
<gene>
    <name evidence="1" type="ORF">BOX37_21545</name>
</gene>
<reference evidence="1" key="1">
    <citation type="submission" date="2016-11" db="EMBL/GenBank/DDBJ databases">
        <authorList>
            <person name="Jaros S."/>
            <person name="Januszkiewicz K."/>
            <person name="Wedrychowicz H."/>
        </authorList>
    </citation>
    <scope>NUCLEOTIDE SEQUENCE [LARGE SCALE GENOMIC DNA]</scope>
    <source>
        <strain evidence="1">Y48</strain>
    </source>
</reference>
<dbReference type="Pfam" id="PF09424">
    <property type="entry name" value="YqeY"/>
    <property type="match status" value="1"/>
</dbReference>
<evidence type="ECO:0000313" key="2">
    <source>
        <dbReference type="Proteomes" id="UP000183810"/>
    </source>
</evidence>
<dbReference type="Proteomes" id="UP000183810">
    <property type="component" value="Chromosome"/>
</dbReference>
<name>A0A1J0VVQ9_9NOCA</name>
<accession>A0A1J0VVQ9</accession>
<dbReference type="InterPro" id="IPR019004">
    <property type="entry name" value="YqeY/Aim41"/>
</dbReference>
<dbReference type="PANTHER" id="PTHR28055">
    <property type="entry name" value="ALTERED INHERITANCE OF MITOCHONDRIA PROTEIN 41, MITOCHONDRIAL"/>
    <property type="match status" value="1"/>
</dbReference>
<dbReference type="AlphaFoldDB" id="A0A1J0VVQ9"/>